<reference evidence="7 8" key="1">
    <citation type="submission" date="2015-12" db="EMBL/GenBank/DDBJ databases">
        <title>Genome sequence of Tistrella mobilis MCCC 1A02139.</title>
        <authorList>
            <person name="Lu L."/>
            <person name="Lai Q."/>
            <person name="Shao Z."/>
            <person name="Qian P."/>
        </authorList>
    </citation>
    <scope>NUCLEOTIDE SEQUENCE [LARGE SCALE GENOMIC DNA]</scope>
    <source>
        <strain evidence="7 8">MCCC 1A02139</strain>
    </source>
</reference>
<evidence type="ECO:0008006" key="9">
    <source>
        <dbReference type="Google" id="ProtNLM"/>
    </source>
</evidence>
<dbReference type="EMBL" id="LPZR01000153">
    <property type="protein sequence ID" value="KYO52614.1"/>
    <property type="molecule type" value="Genomic_DNA"/>
</dbReference>
<keyword evidence="4" id="KW-0472">Membrane</keyword>
<keyword evidence="4" id="KW-0812">Transmembrane</keyword>
<evidence type="ECO:0000259" key="5">
    <source>
        <dbReference type="PROSITE" id="PS50111"/>
    </source>
</evidence>
<comment type="caution">
    <text evidence="7">The sequence shown here is derived from an EMBL/GenBank/DDBJ whole genome shotgun (WGS) entry which is preliminary data.</text>
</comment>
<dbReference type="PANTHER" id="PTHR32089:SF112">
    <property type="entry name" value="LYSOZYME-LIKE PROTEIN-RELATED"/>
    <property type="match status" value="1"/>
</dbReference>
<feature type="transmembrane region" description="Helical" evidence="4">
    <location>
        <begin position="192"/>
        <end position="212"/>
    </location>
</feature>
<dbReference type="OrthoDB" id="9814202at2"/>
<feature type="domain" description="Methyl-accepting transducer" evidence="5">
    <location>
        <begin position="299"/>
        <end position="535"/>
    </location>
</feature>
<dbReference type="Pfam" id="PF12729">
    <property type="entry name" value="4HB_MCP_1"/>
    <property type="match status" value="1"/>
</dbReference>
<dbReference type="SUPFAM" id="SSF58104">
    <property type="entry name" value="Methyl-accepting chemotaxis protein (MCP) signaling domain"/>
    <property type="match status" value="1"/>
</dbReference>
<sequence>MRSLNSLRIGTKLILAFVLLIGSSVVVAVFTIDRLDQLEAASADMRDNRTPSMVTIAELDVAALEHRVSVAGHLLADTAPAKAKLEAAAAEDAARVERALAAFRPLVSDADERAQLERLAKGWADYRRVSDRLLALSRDGKTAEARAIYEGDARRLRQEVATTLAAMTNATVEGIRREGQAARADYQLTRTLLVIVTAIGPLISAGIVYLLILSVSRPVSSMTAAMRRLADKDTSVPIPGAGRGDEIGEMAGAVAYFRDNMIRADRLTAEQEQASAAREAERAKRDASTSRFLEEIASIVTHLGSAASQMHGNAEKLSRTADDSQSRTTTVAAAAEQATVNVQTVATAAEELAASIREVGSRIAATADVTRRAVDQAETTNAVVQDLASSAQKIGDVVLLIQQVAEQTNLLALNATIEAARAGEAGKGFAVVAAEVKNLAGQTGNATQEIQAQIDAIVKATDRAVDAIRSISTTIGDVGEQTSAVAAAVEQQVAATSEIARNTQQASSGTGEVLRTIHGVAERAVETGHAASDVRNAAGSLSDQAQRLRNLVEGYVAEIKAA</sequence>
<dbReference type="GO" id="GO:0007165">
    <property type="term" value="P:signal transduction"/>
    <property type="evidence" value="ECO:0007669"/>
    <property type="project" value="UniProtKB-KW"/>
</dbReference>
<evidence type="ECO:0000313" key="8">
    <source>
        <dbReference type="Proteomes" id="UP000075787"/>
    </source>
</evidence>
<evidence type="ECO:0000256" key="1">
    <source>
        <dbReference type="ARBA" id="ARBA00023224"/>
    </source>
</evidence>
<organism evidence="7 8">
    <name type="scientific">Tistrella mobilis</name>
    <dbReference type="NCBI Taxonomy" id="171437"/>
    <lineage>
        <taxon>Bacteria</taxon>
        <taxon>Pseudomonadati</taxon>
        <taxon>Pseudomonadota</taxon>
        <taxon>Alphaproteobacteria</taxon>
        <taxon>Geminicoccales</taxon>
        <taxon>Geminicoccaceae</taxon>
        <taxon>Tistrella</taxon>
    </lineage>
</organism>
<dbReference type="InterPro" id="IPR003660">
    <property type="entry name" value="HAMP_dom"/>
</dbReference>
<dbReference type="PRINTS" id="PR00260">
    <property type="entry name" value="CHEMTRNSDUCR"/>
</dbReference>
<evidence type="ECO:0000313" key="7">
    <source>
        <dbReference type="EMBL" id="KYO52614.1"/>
    </source>
</evidence>
<dbReference type="InterPro" id="IPR004090">
    <property type="entry name" value="Chemotax_Me-accpt_rcpt"/>
</dbReference>
<dbReference type="RefSeq" id="WP_062763975.1">
    <property type="nucleotide sequence ID" value="NZ_CP121045.1"/>
</dbReference>
<dbReference type="Gene3D" id="1.10.287.950">
    <property type="entry name" value="Methyl-accepting chemotaxis protein"/>
    <property type="match status" value="1"/>
</dbReference>
<dbReference type="SMART" id="SM00283">
    <property type="entry name" value="MA"/>
    <property type="match status" value="1"/>
</dbReference>
<comment type="similarity">
    <text evidence="2">Belongs to the methyl-accepting chemotaxis (MCP) protein family.</text>
</comment>
<dbReference type="Gene3D" id="6.10.340.10">
    <property type="match status" value="1"/>
</dbReference>
<dbReference type="InterPro" id="IPR024478">
    <property type="entry name" value="HlyB_4HB_MCP"/>
</dbReference>
<dbReference type="PROSITE" id="PS50885">
    <property type="entry name" value="HAMP"/>
    <property type="match status" value="1"/>
</dbReference>
<dbReference type="PROSITE" id="PS50111">
    <property type="entry name" value="CHEMOTAXIS_TRANSDUC_2"/>
    <property type="match status" value="1"/>
</dbReference>
<feature type="domain" description="HAMP" evidence="6">
    <location>
        <begin position="213"/>
        <end position="266"/>
    </location>
</feature>
<dbReference type="GO" id="GO:0004888">
    <property type="term" value="F:transmembrane signaling receptor activity"/>
    <property type="evidence" value="ECO:0007669"/>
    <property type="project" value="InterPro"/>
</dbReference>
<evidence type="ECO:0000259" key="6">
    <source>
        <dbReference type="PROSITE" id="PS50885"/>
    </source>
</evidence>
<proteinExistence type="inferred from homology"/>
<dbReference type="InterPro" id="IPR004089">
    <property type="entry name" value="MCPsignal_dom"/>
</dbReference>
<gene>
    <name evidence="7" type="ORF">AUP44_04625</name>
</gene>
<evidence type="ECO:0000256" key="2">
    <source>
        <dbReference type="ARBA" id="ARBA00029447"/>
    </source>
</evidence>
<dbReference type="SMART" id="SM00304">
    <property type="entry name" value="HAMP"/>
    <property type="match status" value="1"/>
</dbReference>
<dbReference type="Proteomes" id="UP000075787">
    <property type="component" value="Unassembled WGS sequence"/>
</dbReference>
<accession>A0A162L0I2</accession>
<evidence type="ECO:0000256" key="4">
    <source>
        <dbReference type="SAM" id="Phobius"/>
    </source>
</evidence>
<dbReference type="GO" id="GO:0006935">
    <property type="term" value="P:chemotaxis"/>
    <property type="evidence" value="ECO:0007669"/>
    <property type="project" value="InterPro"/>
</dbReference>
<dbReference type="PANTHER" id="PTHR32089">
    <property type="entry name" value="METHYL-ACCEPTING CHEMOTAXIS PROTEIN MCPB"/>
    <property type="match status" value="1"/>
</dbReference>
<dbReference type="GeneID" id="97243719"/>
<dbReference type="Pfam" id="PF00672">
    <property type="entry name" value="HAMP"/>
    <property type="match status" value="1"/>
</dbReference>
<dbReference type="CDD" id="cd06225">
    <property type="entry name" value="HAMP"/>
    <property type="match status" value="1"/>
</dbReference>
<evidence type="ECO:0000256" key="3">
    <source>
        <dbReference type="PROSITE-ProRule" id="PRU00284"/>
    </source>
</evidence>
<protein>
    <recommendedName>
        <fullName evidence="9">Methyl-accepting chemotaxis protein</fullName>
    </recommendedName>
</protein>
<dbReference type="Pfam" id="PF00015">
    <property type="entry name" value="MCPsignal"/>
    <property type="match status" value="1"/>
</dbReference>
<dbReference type="GO" id="GO:0016020">
    <property type="term" value="C:membrane"/>
    <property type="evidence" value="ECO:0007669"/>
    <property type="project" value="InterPro"/>
</dbReference>
<name>A0A162L0I2_9PROT</name>
<dbReference type="AlphaFoldDB" id="A0A162L0I2"/>
<keyword evidence="1 3" id="KW-0807">Transducer</keyword>
<keyword evidence="4" id="KW-1133">Transmembrane helix</keyword>